<dbReference type="Proteomes" id="UP000502823">
    <property type="component" value="Unassembled WGS sequence"/>
</dbReference>
<dbReference type="InParanoid" id="A0A6L2PT36"/>
<dbReference type="OrthoDB" id="448399at2759"/>
<dbReference type="PANTHER" id="PTHR23044">
    <property type="entry name" value="3'-5' EXONUCLEASE ERI1-RELATED"/>
    <property type="match status" value="1"/>
</dbReference>
<keyword evidence="3" id="KW-0269">Exonuclease</keyword>
<protein>
    <recommendedName>
        <fullName evidence="4">Exonuclease domain-containing protein</fullName>
    </recommendedName>
</protein>
<evidence type="ECO:0000313" key="5">
    <source>
        <dbReference type="EMBL" id="GFG32997.1"/>
    </source>
</evidence>
<evidence type="ECO:0000313" key="6">
    <source>
        <dbReference type="Proteomes" id="UP000502823"/>
    </source>
</evidence>
<feature type="domain" description="Exonuclease" evidence="4">
    <location>
        <begin position="29"/>
        <end position="226"/>
    </location>
</feature>
<keyword evidence="1" id="KW-0540">Nuclease</keyword>
<comment type="caution">
    <text evidence="5">The sequence shown here is derived from an EMBL/GenBank/DDBJ whole genome shotgun (WGS) entry which is preliminary data.</text>
</comment>
<keyword evidence="2" id="KW-0378">Hydrolase</keyword>
<dbReference type="GO" id="GO:0000175">
    <property type="term" value="F:3'-5'-RNA exonuclease activity"/>
    <property type="evidence" value="ECO:0007669"/>
    <property type="project" value="InterPro"/>
</dbReference>
<dbReference type="Pfam" id="PF00929">
    <property type="entry name" value="RNase_T"/>
    <property type="match status" value="1"/>
</dbReference>
<dbReference type="InterPro" id="IPR013520">
    <property type="entry name" value="Ribonucl_H"/>
</dbReference>
<dbReference type="SMART" id="SM00479">
    <property type="entry name" value="EXOIII"/>
    <property type="match status" value="1"/>
</dbReference>
<dbReference type="EMBL" id="BLKM01004979">
    <property type="protein sequence ID" value="GFG32997.1"/>
    <property type="molecule type" value="Genomic_DNA"/>
</dbReference>
<gene>
    <name evidence="5" type="ORF">Cfor_09886</name>
</gene>
<dbReference type="SUPFAM" id="SSF53098">
    <property type="entry name" value="Ribonuclease H-like"/>
    <property type="match status" value="1"/>
</dbReference>
<dbReference type="InterPro" id="IPR036397">
    <property type="entry name" value="RNaseH_sf"/>
</dbReference>
<sequence length="249" mass="28695">MAVELDLIETVCVNRSKNAKHLMLQPFHFLIVIDFESTCWEHNADGKKPEIIEFPAVLLNIRTGMIEEEFQQFVMPVENPILSGFCVKFTGIKQEVVENGVPLHTCISLFCSWIREISEKKGLVFHVDQKGNNGENTCTFVTWSDWDLAVCLHNECTRKQLYKPEILCQWIDLRATYRKFYKRQPQGLQGALSELGLQFEGREHSGLCDARNTALLAWRMVQDGAILKVTTDFQRNRQASRKTPFQVDI</sequence>
<reference evidence="6" key="1">
    <citation type="submission" date="2020-01" db="EMBL/GenBank/DDBJ databases">
        <title>Draft genome sequence of the Termite Coptotermes fromosanus.</title>
        <authorList>
            <person name="Itakura S."/>
            <person name="Yosikawa Y."/>
            <person name="Umezawa K."/>
        </authorList>
    </citation>
    <scope>NUCLEOTIDE SEQUENCE [LARGE SCALE GENOMIC DNA]</scope>
</reference>
<dbReference type="FunCoup" id="A0A6L2PT36">
    <property type="interactions" value="1482"/>
</dbReference>
<dbReference type="InterPro" id="IPR047201">
    <property type="entry name" value="ERI-1_3'hExo-like"/>
</dbReference>
<evidence type="ECO:0000256" key="2">
    <source>
        <dbReference type="ARBA" id="ARBA00022801"/>
    </source>
</evidence>
<dbReference type="InterPro" id="IPR012337">
    <property type="entry name" value="RNaseH-like_sf"/>
</dbReference>
<evidence type="ECO:0000259" key="4">
    <source>
        <dbReference type="SMART" id="SM00479"/>
    </source>
</evidence>
<dbReference type="InterPro" id="IPR051274">
    <property type="entry name" value="3-5_Exoribonuclease"/>
</dbReference>
<dbReference type="Gene3D" id="3.30.420.10">
    <property type="entry name" value="Ribonuclease H-like superfamily/Ribonuclease H"/>
    <property type="match status" value="1"/>
</dbReference>
<evidence type="ECO:0000256" key="3">
    <source>
        <dbReference type="ARBA" id="ARBA00022839"/>
    </source>
</evidence>
<dbReference type="CDD" id="cd06133">
    <property type="entry name" value="ERI-1_3'hExo_like"/>
    <property type="match status" value="1"/>
</dbReference>
<proteinExistence type="predicted"/>
<name>A0A6L2PT36_COPFO</name>
<dbReference type="AlphaFoldDB" id="A0A6L2PT36"/>
<accession>A0A6L2PT36</accession>
<evidence type="ECO:0000256" key="1">
    <source>
        <dbReference type="ARBA" id="ARBA00022722"/>
    </source>
</evidence>
<keyword evidence="6" id="KW-1185">Reference proteome</keyword>
<dbReference type="GO" id="GO:0003676">
    <property type="term" value="F:nucleic acid binding"/>
    <property type="evidence" value="ECO:0007669"/>
    <property type="project" value="InterPro"/>
</dbReference>
<dbReference type="PANTHER" id="PTHR23044:SF61">
    <property type="entry name" value="3'-5' EXORIBONUCLEASE 1-RELATED"/>
    <property type="match status" value="1"/>
</dbReference>
<organism evidence="5 6">
    <name type="scientific">Coptotermes formosanus</name>
    <name type="common">Formosan subterranean termite</name>
    <dbReference type="NCBI Taxonomy" id="36987"/>
    <lineage>
        <taxon>Eukaryota</taxon>
        <taxon>Metazoa</taxon>
        <taxon>Ecdysozoa</taxon>
        <taxon>Arthropoda</taxon>
        <taxon>Hexapoda</taxon>
        <taxon>Insecta</taxon>
        <taxon>Pterygota</taxon>
        <taxon>Neoptera</taxon>
        <taxon>Polyneoptera</taxon>
        <taxon>Dictyoptera</taxon>
        <taxon>Blattodea</taxon>
        <taxon>Blattoidea</taxon>
        <taxon>Termitoidae</taxon>
        <taxon>Rhinotermitidae</taxon>
        <taxon>Coptotermes</taxon>
    </lineage>
</organism>